<feature type="domain" description="MobA-like NTP transferase" evidence="1">
    <location>
        <begin position="6"/>
        <end position="167"/>
    </location>
</feature>
<dbReference type="PANTHER" id="PTHR43777:SF1">
    <property type="entry name" value="MOLYBDENUM COFACTOR CYTIDYLYLTRANSFERASE"/>
    <property type="match status" value="1"/>
</dbReference>
<dbReference type="Proteomes" id="UP001501844">
    <property type="component" value="Unassembled WGS sequence"/>
</dbReference>
<name>A0ABP8F5H6_9BACT</name>
<protein>
    <submittedName>
        <fullName evidence="2">Nucleotidyltransferase family protein</fullName>
    </submittedName>
</protein>
<dbReference type="InterPro" id="IPR025877">
    <property type="entry name" value="MobA-like_NTP_Trfase"/>
</dbReference>
<dbReference type="Pfam" id="PF12804">
    <property type="entry name" value="NTP_transf_3"/>
    <property type="match status" value="1"/>
</dbReference>
<dbReference type="CDD" id="cd04182">
    <property type="entry name" value="GT_2_like_f"/>
    <property type="match status" value="1"/>
</dbReference>
<dbReference type="EMBL" id="BAABGX010000001">
    <property type="protein sequence ID" value="GAA4295560.1"/>
    <property type="molecule type" value="Genomic_DNA"/>
</dbReference>
<dbReference type="RefSeq" id="WP_345161335.1">
    <property type="nucleotide sequence ID" value="NZ_BAABGX010000001.1"/>
</dbReference>
<proteinExistence type="predicted"/>
<evidence type="ECO:0000259" key="1">
    <source>
        <dbReference type="Pfam" id="PF12804"/>
    </source>
</evidence>
<dbReference type="SUPFAM" id="SSF53448">
    <property type="entry name" value="Nucleotide-diphospho-sugar transferases"/>
    <property type="match status" value="1"/>
</dbReference>
<reference evidence="3" key="1">
    <citation type="journal article" date="2019" name="Int. J. Syst. Evol. Microbiol.">
        <title>The Global Catalogue of Microorganisms (GCM) 10K type strain sequencing project: providing services to taxonomists for standard genome sequencing and annotation.</title>
        <authorList>
            <consortium name="The Broad Institute Genomics Platform"/>
            <consortium name="The Broad Institute Genome Sequencing Center for Infectious Disease"/>
            <person name="Wu L."/>
            <person name="Ma J."/>
        </authorList>
    </citation>
    <scope>NUCLEOTIDE SEQUENCE [LARGE SCALE GENOMIC DNA]</scope>
    <source>
        <strain evidence="3">JCM 17917</strain>
    </source>
</reference>
<evidence type="ECO:0000313" key="2">
    <source>
        <dbReference type="EMBL" id="GAA4295560.1"/>
    </source>
</evidence>
<evidence type="ECO:0000313" key="3">
    <source>
        <dbReference type="Proteomes" id="UP001501844"/>
    </source>
</evidence>
<sequence>MSIAIIILAAGSSSRMGHPKQQLSYQGKTLVQHVAEIALGSKADQVLVVLGANSEQIIPEIAHLPIKYINNLNWEEGMAASIKAGLHVLQKFHPVSTNALFLLCDQPLITADLLNAMMQAKDQTDKGIIACAYAETVGAPVLFDARYFTELNQLQGQEGAKKVLLKHMNQVHAIPFPAAALDIDTPEDYLTLQQMENGE</sequence>
<dbReference type="PANTHER" id="PTHR43777">
    <property type="entry name" value="MOLYBDENUM COFACTOR CYTIDYLYLTRANSFERASE"/>
    <property type="match status" value="1"/>
</dbReference>
<dbReference type="InterPro" id="IPR029044">
    <property type="entry name" value="Nucleotide-diphossugar_trans"/>
</dbReference>
<dbReference type="Gene3D" id="3.90.550.10">
    <property type="entry name" value="Spore Coat Polysaccharide Biosynthesis Protein SpsA, Chain A"/>
    <property type="match status" value="1"/>
</dbReference>
<gene>
    <name evidence="2" type="ORF">GCM10023183_01560</name>
</gene>
<organism evidence="2 3">
    <name type="scientific">Nibribacter koreensis</name>
    <dbReference type="NCBI Taxonomy" id="1084519"/>
    <lineage>
        <taxon>Bacteria</taxon>
        <taxon>Pseudomonadati</taxon>
        <taxon>Bacteroidota</taxon>
        <taxon>Cytophagia</taxon>
        <taxon>Cytophagales</taxon>
        <taxon>Hymenobacteraceae</taxon>
        <taxon>Nibribacter</taxon>
    </lineage>
</organism>
<keyword evidence="3" id="KW-1185">Reference proteome</keyword>
<comment type="caution">
    <text evidence="2">The sequence shown here is derived from an EMBL/GenBank/DDBJ whole genome shotgun (WGS) entry which is preliminary data.</text>
</comment>
<accession>A0ABP8F5H6</accession>